<protein>
    <submittedName>
        <fullName evidence="1">Putative kinase</fullName>
    </submittedName>
</protein>
<dbReference type="RefSeq" id="WP_179633214.1">
    <property type="nucleotide sequence ID" value="NZ_CAXYYM010000001.1"/>
</dbReference>
<dbReference type="AlphaFoldDB" id="A0A7Y9U640"/>
<dbReference type="Proteomes" id="UP000518288">
    <property type="component" value="Unassembled WGS sequence"/>
</dbReference>
<dbReference type="Pfam" id="PF13671">
    <property type="entry name" value="AAA_33"/>
    <property type="match status" value="1"/>
</dbReference>
<comment type="caution">
    <text evidence="1">The sequence shown here is derived from an EMBL/GenBank/DDBJ whole genome shotgun (WGS) entry which is preliminary data.</text>
</comment>
<evidence type="ECO:0000313" key="1">
    <source>
        <dbReference type="EMBL" id="NYG32307.1"/>
    </source>
</evidence>
<keyword evidence="1" id="KW-0418">Kinase</keyword>
<dbReference type="EMBL" id="JACCFH010000001">
    <property type="protein sequence ID" value="NYG32307.1"/>
    <property type="molecule type" value="Genomic_DNA"/>
</dbReference>
<keyword evidence="1" id="KW-0808">Transferase</keyword>
<evidence type="ECO:0000313" key="2">
    <source>
        <dbReference type="Proteomes" id="UP000518288"/>
    </source>
</evidence>
<reference evidence="1 2" key="1">
    <citation type="submission" date="2020-07" db="EMBL/GenBank/DDBJ databases">
        <title>Genomic Encyclopedia of Archaeal and Bacterial Type Strains, Phase II (KMG-II): from individual species to whole genera.</title>
        <authorList>
            <person name="Goeker M."/>
        </authorList>
    </citation>
    <scope>NUCLEOTIDE SEQUENCE [LARGE SCALE GENOMIC DNA]</scope>
    <source>
        <strain evidence="1 2">DSM 21226</strain>
    </source>
</reference>
<name>A0A7Y9U640_9BURK</name>
<dbReference type="PANTHER" id="PTHR12083:SF9">
    <property type="entry name" value="BIFUNCTIONAL POLYNUCLEOTIDE PHOSPHATASE_KINASE"/>
    <property type="match status" value="1"/>
</dbReference>
<dbReference type="Gene3D" id="3.40.50.300">
    <property type="entry name" value="P-loop containing nucleotide triphosphate hydrolases"/>
    <property type="match status" value="1"/>
</dbReference>
<proteinExistence type="predicted"/>
<dbReference type="InterPro" id="IPR027417">
    <property type="entry name" value="P-loop_NTPase"/>
</dbReference>
<dbReference type="PIRSF" id="PIRSF037081">
    <property type="entry name" value="P-loop_All4644_prd"/>
    <property type="match status" value="1"/>
</dbReference>
<organism evidence="1 2">
    <name type="scientific">Sphaerotilus montanus</name>
    <dbReference type="NCBI Taxonomy" id="522889"/>
    <lineage>
        <taxon>Bacteria</taxon>
        <taxon>Pseudomonadati</taxon>
        <taxon>Pseudomonadota</taxon>
        <taxon>Betaproteobacteria</taxon>
        <taxon>Burkholderiales</taxon>
        <taxon>Sphaerotilaceae</taxon>
        <taxon>Sphaerotilus</taxon>
    </lineage>
</organism>
<dbReference type="GO" id="GO:0003690">
    <property type="term" value="F:double-stranded DNA binding"/>
    <property type="evidence" value="ECO:0007669"/>
    <property type="project" value="TreeGrafter"/>
</dbReference>
<dbReference type="GO" id="GO:0046404">
    <property type="term" value="F:ATP-dependent polydeoxyribonucleotide 5'-hydroxyl-kinase activity"/>
    <property type="evidence" value="ECO:0007669"/>
    <property type="project" value="TreeGrafter"/>
</dbReference>
<sequence>MELVLFIGPPAAGKSTFYAARFAQTHLRLSLDMLRTRHRETLLVSACLAARQPVVIDNTNPTRAERAVYIDQARASGFGVTGYRFEVPYAQLIARNALRSGRARVPEVAIRATLAKFELPGLDEGFDQLWQVGPDVLGTGFEVLPWPAPGPDEA</sequence>
<dbReference type="SUPFAM" id="SSF52540">
    <property type="entry name" value="P-loop containing nucleoside triphosphate hydrolases"/>
    <property type="match status" value="1"/>
</dbReference>
<dbReference type="PANTHER" id="PTHR12083">
    <property type="entry name" value="BIFUNCTIONAL POLYNUCLEOTIDE PHOSPHATASE/KINASE"/>
    <property type="match status" value="1"/>
</dbReference>
<accession>A0A7Y9U640</accession>
<dbReference type="GO" id="GO:0046403">
    <property type="term" value="F:polynucleotide 3'-phosphatase activity"/>
    <property type="evidence" value="ECO:0007669"/>
    <property type="project" value="TreeGrafter"/>
</dbReference>
<dbReference type="InterPro" id="IPR017101">
    <property type="entry name" value="P-loop_ATP/GTP-bd_All4644_prd"/>
</dbReference>
<keyword evidence="2" id="KW-1185">Reference proteome</keyword>
<dbReference type="GO" id="GO:0006281">
    <property type="term" value="P:DNA repair"/>
    <property type="evidence" value="ECO:0007669"/>
    <property type="project" value="TreeGrafter"/>
</dbReference>
<gene>
    <name evidence="1" type="ORF">BDD16_001293</name>
</gene>